<proteinExistence type="predicted"/>
<evidence type="ECO:0000313" key="2">
    <source>
        <dbReference type="Proteomes" id="UP000008177"/>
    </source>
</evidence>
<dbReference type="HOGENOM" id="CLU_1740233_0_0_1"/>
<dbReference type="Proteomes" id="UP000008177">
    <property type="component" value="Unplaced contigs"/>
</dbReference>
<accession>G2Y6Q8</accession>
<dbReference type="OrthoDB" id="10284168at2759"/>
<protein>
    <submittedName>
        <fullName evidence="1">Uncharacterized protein</fullName>
    </submittedName>
</protein>
<gene>
    <name evidence="1" type="ORF">BofuT4_P106940.1</name>
</gene>
<sequence length="150" mass="17739">MDFPLENVFAPCCERLTPIKTSNWHDPPKELTHFFSSMVMNPLKALNNRPESFSLLDTPYIIQITPVFREGRYGTGRRPTQYFIQVPENSEPEGSNQFVRFVSTGNMEGEDQWKHLNFWDHGYKKKDTFGWRCEDTGDHDWSYEVVLWKK</sequence>
<name>G2Y6Q8_BOTF4</name>
<dbReference type="AlphaFoldDB" id="G2Y6Q8"/>
<reference evidence="2" key="1">
    <citation type="journal article" date="2011" name="PLoS Genet.">
        <title>Genomic analysis of the necrotrophic fungal pathogens Sclerotinia sclerotiorum and Botrytis cinerea.</title>
        <authorList>
            <person name="Amselem J."/>
            <person name="Cuomo C.A."/>
            <person name="van Kan J.A."/>
            <person name="Viaud M."/>
            <person name="Benito E.P."/>
            <person name="Couloux A."/>
            <person name="Coutinho P.M."/>
            <person name="de Vries R.P."/>
            <person name="Dyer P.S."/>
            <person name="Fillinger S."/>
            <person name="Fournier E."/>
            <person name="Gout L."/>
            <person name="Hahn M."/>
            <person name="Kohn L."/>
            <person name="Lapalu N."/>
            <person name="Plummer K.M."/>
            <person name="Pradier J.M."/>
            <person name="Quevillon E."/>
            <person name="Sharon A."/>
            <person name="Simon A."/>
            <person name="ten Have A."/>
            <person name="Tudzynski B."/>
            <person name="Tudzynski P."/>
            <person name="Wincker P."/>
            <person name="Andrew M."/>
            <person name="Anthouard V."/>
            <person name="Beever R.E."/>
            <person name="Beffa R."/>
            <person name="Benoit I."/>
            <person name="Bouzid O."/>
            <person name="Brault B."/>
            <person name="Chen Z."/>
            <person name="Choquer M."/>
            <person name="Collemare J."/>
            <person name="Cotton P."/>
            <person name="Danchin E.G."/>
            <person name="Da Silva C."/>
            <person name="Gautier A."/>
            <person name="Giraud C."/>
            <person name="Giraud T."/>
            <person name="Gonzalez C."/>
            <person name="Grossetete S."/>
            <person name="Guldener U."/>
            <person name="Henrissat B."/>
            <person name="Howlett B.J."/>
            <person name="Kodira C."/>
            <person name="Kretschmer M."/>
            <person name="Lappartient A."/>
            <person name="Leroch M."/>
            <person name="Levis C."/>
            <person name="Mauceli E."/>
            <person name="Neuveglise C."/>
            <person name="Oeser B."/>
            <person name="Pearson M."/>
            <person name="Poulain J."/>
            <person name="Poussereau N."/>
            <person name="Quesneville H."/>
            <person name="Rascle C."/>
            <person name="Schumacher J."/>
            <person name="Segurens B."/>
            <person name="Sexton A."/>
            <person name="Silva E."/>
            <person name="Sirven C."/>
            <person name="Soanes D.M."/>
            <person name="Talbot N.J."/>
            <person name="Templeton M."/>
            <person name="Yandava C."/>
            <person name="Yarden O."/>
            <person name="Zeng Q."/>
            <person name="Rollins J.A."/>
            <person name="Lebrun M.H."/>
            <person name="Dickman M."/>
        </authorList>
    </citation>
    <scope>NUCLEOTIDE SEQUENCE [LARGE SCALE GENOMIC DNA]</scope>
    <source>
        <strain evidence="2">T4</strain>
    </source>
</reference>
<organism evidence="1 2">
    <name type="scientific">Botryotinia fuckeliana (strain T4)</name>
    <name type="common">Noble rot fungus</name>
    <name type="synonym">Botrytis cinerea</name>
    <dbReference type="NCBI Taxonomy" id="999810"/>
    <lineage>
        <taxon>Eukaryota</taxon>
        <taxon>Fungi</taxon>
        <taxon>Dikarya</taxon>
        <taxon>Ascomycota</taxon>
        <taxon>Pezizomycotina</taxon>
        <taxon>Leotiomycetes</taxon>
        <taxon>Helotiales</taxon>
        <taxon>Sclerotiniaceae</taxon>
        <taxon>Botrytis</taxon>
    </lineage>
</organism>
<dbReference type="InParanoid" id="G2Y6Q8"/>
<dbReference type="EMBL" id="FQ790293">
    <property type="protein sequence ID" value="CCD48310.1"/>
    <property type="molecule type" value="Genomic_DNA"/>
</dbReference>
<evidence type="ECO:0000313" key="1">
    <source>
        <dbReference type="EMBL" id="CCD48310.1"/>
    </source>
</evidence>